<evidence type="ECO:0000313" key="1">
    <source>
        <dbReference type="EMBL" id="KAL3798684.1"/>
    </source>
</evidence>
<accession>A0ABD3QE51</accession>
<dbReference type="AlphaFoldDB" id="A0ABD3QE51"/>
<keyword evidence="2" id="KW-1185">Reference proteome</keyword>
<dbReference type="PANTHER" id="PTHR48148">
    <property type="entry name" value="KERATINOCYTE PROLINE-RICH PROTEIN"/>
    <property type="match status" value="1"/>
</dbReference>
<organism evidence="1 2">
    <name type="scientific">Cyclotella cryptica</name>
    <dbReference type="NCBI Taxonomy" id="29204"/>
    <lineage>
        <taxon>Eukaryota</taxon>
        <taxon>Sar</taxon>
        <taxon>Stramenopiles</taxon>
        <taxon>Ochrophyta</taxon>
        <taxon>Bacillariophyta</taxon>
        <taxon>Coscinodiscophyceae</taxon>
        <taxon>Thalassiosirophycidae</taxon>
        <taxon>Stephanodiscales</taxon>
        <taxon>Stephanodiscaceae</taxon>
        <taxon>Cyclotella</taxon>
    </lineage>
</organism>
<dbReference type="EMBL" id="JABMIG020000044">
    <property type="protein sequence ID" value="KAL3798684.1"/>
    <property type="molecule type" value="Genomic_DNA"/>
</dbReference>
<gene>
    <name evidence="1" type="ORF">HJC23_004435</name>
</gene>
<dbReference type="Proteomes" id="UP001516023">
    <property type="component" value="Unassembled WGS sequence"/>
</dbReference>
<sequence length="1161" mass="125135">MDGSYKITTPALPGEILGQGGEFTTFDIVTFDVPFVRAPSSSPSVSPYPTVSHVPTVDCTYVEIRLTFDSFSSETYWSITKENSAAGSGDGTLVAESPFYDDWEYGGVYTIMSVCLPGDGVYTFTIQDKSGDGICCTYGDGSYALVYKGEDGGDITIAEGGEFAKEESTTFVVPYGASLQAPTVSPAPSIRCYEVEVSVTFDKYPYETIWLIVEGGADSLAITDDWASATVVESPKYDFGDWNTTDVQVECLPEGKYTFLIVDSDGICCDYGEGVYTVTLITDNGRRVVIQQGGDFTSLESVTFDLPFVPGSSPTMRPNSNGQPQAPTEGTSRYWVDIDLVFDSAPYEVSWVVTDAQSNIIEESPYYTMFYQNSSESHRVNLPNAGEYTFNITDTGGNGLCCSFGSGNYQVTSHDPSSDVVVSQGSDFGSTDSVTFVVPHNGGVESTFPTPFQGWNTDSTWPTPAPSLPPVRETSAPTVEDCTPVNVKLTFDVFPYDTHWWLVKGDLIDFENKTPKFIGKSPSPSYDVERFANVTHSFCLGEGQYTFMIFDDAGNGMCCKAGDGSYSLTYGANNEVFAKGGRFGFFDLVVFEVPFPTRSPSWTPAPTTSMPTTFSPTVDTPAPSPGVSIPDCDILLDLTTETDGDQSEIRWEVSLGDQSSVDNPVALIVAQSEQSMYQISKMNLKTSDSDKVCLPGEGQYTFTIFDGNSGGDTRYRLVVDGAPVAYGSGFGYQESTTFRVPVTGQPSPAPQTGGISPSPADCTMIDISITFDEFSDETYWAVYVGNAAEIALDDAVIVADSPYYLNATDNTTSHQVCLPGDGQYTFAIYDNANDGMCCSFGNGGYVVTSVDDPIVTIAEGGKFTDSEVTTFSVPIMIAPSSSPTVTPRPTLSFSPTISCSAVEITVTFDAFPSETVWTLSDADNNTVAASPFYPNTDYANQTVTEKLCLPDGSYTFLITDQAGDGNCCVGLGDGSYSIVYQGGSSDVIIVDKGPDPTFVYYDSTEFTIPFVIPPTQSPTVSPAPTVSMAPSAKCIPIEVVVNFDAYPSDTLWEITYGDSNSWDDETAVVAADSPLYSSVDMFGTATHSFCLPSEERYTFTVFDATGNGMCCEEGTGGFILLMIDDNGDREIIAEGAEFEWKLSVQFDLPVTVDPRIDYLAR</sequence>
<proteinExistence type="predicted"/>
<name>A0ABD3QE51_9STRA</name>
<reference evidence="1 2" key="1">
    <citation type="journal article" date="2020" name="G3 (Bethesda)">
        <title>Improved Reference Genome for Cyclotella cryptica CCMP332, a Model for Cell Wall Morphogenesis, Salinity Adaptation, and Lipid Production in Diatoms (Bacillariophyta).</title>
        <authorList>
            <person name="Roberts W.R."/>
            <person name="Downey K.M."/>
            <person name="Ruck E.C."/>
            <person name="Traller J.C."/>
            <person name="Alverson A.J."/>
        </authorList>
    </citation>
    <scope>NUCLEOTIDE SEQUENCE [LARGE SCALE GENOMIC DNA]</scope>
    <source>
        <strain evidence="1 2">CCMP332</strain>
    </source>
</reference>
<evidence type="ECO:0000313" key="2">
    <source>
        <dbReference type="Proteomes" id="UP001516023"/>
    </source>
</evidence>
<protein>
    <submittedName>
        <fullName evidence="1">Uncharacterized protein</fullName>
    </submittedName>
</protein>
<dbReference type="PANTHER" id="PTHR48148:SF2">
    <property type="entry name" value="PA14 DOMAIN-CONTAINING PROTEIN"/>
    <property type="match status" value="1"/>
</dbReference>
<comment type="caution">
    <text evidence="1">The sequence shown here is derived from an EMBL/GenBank/DDBJ whole genome shotgun (WGS) entry which is preliminary data.</text>
</comment>